<dbReference type="GO" id="GO:0055085">
    <property type="term" value="P:transmembrane transport"/>
    <property type="evidence" value="ECO:0007669"/>
    <property type="project" value="InterPro"/>
</dbReference>
<name>A0A9D9HR03_9SPIR</name>
<dbReference type="EMBL" id="JADIMM010000117">
    <property type="protein sequence ID" value="MBO8458556.1"/>
    <property type="molecule type" value="Genomic_DNA"/>
</dbReference>
<evidence type="ECO:0000256" key="1">
    <source>
        <dbReference type="ARBA" id="ARBA00022729"/>
    </source>
</evidence>
<proteinExistence type="predicted"/>
<dbReference type="NCBIfam" id="NF037995">
    <property type="entry name" value="TRAP_S1"/>
    <property type="match status" value="1"/>
</dbReference>
<protein>
    <submittedName>
        <fullName evidence="2">TRAP transporter substrate-binding protein DctP</fullName>
    </submittedName>
</protein>
<dbReference type="PANTHER" id="PTHR33376">
    <property type="match status" value="1"/>
</dbReference>
<evidence type="ECO:0000313" key="3">
    <source>
        <dbReference type="Proteomes" id="UP000823638"/>
    </source>
</evidence>
<gene>
    <name evidence="2" type="primary">dctP</name>
    <name evidence="2" type="ORF">IAA81_10095</name>
</gene>
<organism evidence="2 3">
    <name type="scientific">Candidatus Gallitreponema excrementavium</name>
    <dbReference type="NCBI Taxonomy" id="2840840"/>
    <lineage>
        <taxon>Bacteria</taxon>
        <taxon>Pseudomonadati</taxon>
        <taxon>Spirochaetota</taxon>
        <taxon>Spirochaetia</taxon>
        <taxon>Spirochaetales</taxon>
        <taxon>Candidatus Gallitreponema</taxon>
    </lineage>
</organism>
<reference evidence="2" key="2">
    <citation type="journal article" date="2021" name="PeerJ">
        <title>Extensive microbial diversity within the chicken gut microbiome revealed by metagenomics and culture.</title>
        <authorList>
            <person name="Gilroy R."/>
            <person name="Ravi A."/>
            <person name="Getino M."/>
            <person name="Pursley I."/>
            <person name="Horton D.L."/>
            <person name="Alikhan N.F."/>
            <person name="Baker D."/>
            <person name="Gharbi K."/>
            <person name="Hall N."/>
            <person name="Watson M."/>
            <person name="Adriaenssens E.M."/>
            <person name="Foster-Nyarko E."/>
            <person name="Jarju S."/>
            <person name="Secka A."/>
            <person name="Antonio M."/>
            <person name="Oren A."/>
            <person name="Chaudhuri R.R."/>
            <person name="La Ragione R."/>
            <person name="Hildebrand F."/>
            <person name="Pallen M.J."/>
        </authorList>
    </citation>
    <scope>NUCLEOTIDE SEQUENCE</scope>
    <source>
        <strain evidence="2">10532</strain>
    </source>
</reference>
<comment type="caution">
    <text evidence="2">The sequence shown here is derived from an EMBL/GenBank/DDBJ whole genome shotgun (WGS) entry which is preliminary data.</text>
</comment>
<accession>A0A9D9HR03</accession>
<reference evidence="2" key="1">
    <citation type="submission" date="2020-10" db="EMBL/GenBank/DDBJ databases">
        <authorList>
            <person name="Gilroy R."/>
        </authorList>
    </citation>
    <scope>NUCLEOTIDE SEQUENCE</scope>
    <source>
        <strain evidence="2">10532</strain>
    </source>
</reference>
<dbReference type="InterPro" id="IPR018389">
    <property type="entry name" value="DctP_fam"/>
</dbReference>
<dbReference type="Proteomes" id="UP000823638">
    <property type="component" value="Unassembled WGS sequence"/>
</dbReference>
<dbReference type="InterPro" id="IPR038404">
    <property type="entry name" value="TRAP_DctP_sf"/>
</dbReference>
<dbReference type="AlphaFoldDB" id="A0A9D9HR03"/>
<dbReference type="PANTHER" id="PTHR33376:SF5">
    <property type="entry name" value="EXTRACYTOPLASMIC SOLUTE RECEPTOR PROTEIN"/>
    <property type="match status" value="1"/>
</dbReference>
<sequence>MKKICFFLSVLLLSFFSVYGQVINIKIANIAPERSPWDIELKKMAQEWNKITNGKVRLTFINAVTLGDETGVIKKITSVRPGQKSPLQGGVFSPPGIHSLAPDAGIYTLSVPFLIRSQEELDLVLDKFGGKIKDAIRKAGYEVITWSNVGWLSFYTTSPVNSLADLKKLRIASAGLDNNVLHQAFAACGFRTMSVTSDKLAQSLQSKDGVQGFYSVPMYAYAMGFTKYITDVIDAKICPVVAALLISNDTWNSVPEEFKPALLESVENTKERLNASLEQSDRTYLQNMEKEGVRLKKLDAEELAVWAGDFQKDVEALTKSVDVFDVELLNEINQYLTEYRKSR</sequence>
<keyword evidence="1" id="KW-0732">Signal</keyword>
<evidence type="ECO:0000313" key="2">
    <source>
        <dbReference type="EMBL" id="MBO8458556.1"/>
    </source>
</evidence>
<dbReference type="Gene3D" id="3.40.190.170">
    <property type="entry name" value="Bacterial extracellular solute-binding protein, family 7"/>
    <property type="match status" value="1"/>
</dbReference>
<dbReference type="Pfam" id="PF03480">
    <property type="entry name" value="DctP"/>
    <property type="match status" value="1"/>
</dbReference>